<dbReference type="Proteomes" id="UP000229757">
    <property type="component" value="Chromosome"/>
</dbReference>
<dbReference type="OrthoDB" id="9797095at2"/>
<dbReference type="KEGG" id="rfo:REIFOR_00189"/>
<keyword evidence="4" id="KW-1185">Reference proteome</keyword>
<dbReference type="SUPFAM" id="SSF82771">
    <property type="entry name" value="GIY-YIG endonuclease"/>
    <property type="match status" value="1"/>
</dbReference>
<dbReference type="InterPro" id="IPR050190">
    <property type="entry name" value="UPF0213_domain"/>
</dbReference>
<feature type="domain" description="GIY-YIG" evidence="2">
    <location>
        <begin position="8"/>
        <end position="85"/>
    </location>
</feature>
<sequence>MNQMTTITHWWVYLLSCADGTLYTGITTDLTRRVAEHNGLRPGGARYTAARKPVQLVYAEASATRSTAGQREYQLRRLPRPHKLALVAAYQAETLADRAPMPVSTAD</sequence>
<accession>A0A2K8KR43</accession>
<dbReference type="SMART" id="SM00465">
    <property type="entry name" value="GIYc"/>
    <property type="match status" value="1"/>
</dbReference>
<dbReference type="Gene3D" id="3.40.1440.10">
    <property type="entry name" value="GIY-YIG endonuclease"/>
    <property type="match status" value="1"/>
</dbReference>
<dbReference type="PANTHER" id="PTHR34477">
    <property type="entry name" value="UPF0213 PROTEIN YHBQ"/>
    <property type="match status" value="1"/>
</dbReference>
<protein>
    <submittedName>
        <fullName evidence="3">Excinuclease ABC subunit C</fullName>
    </submittedName>
</protein>
<reference evidence="3 4" key="1">
    <citation type="journal article" date="2017" name="Environ. Microbiol.">
        <title>Genomic and physiological analyses of 'Reinekea forsetii' reveal a versatile opportunistic lifestyle during spring algae blooms.</title>
        <authorList>
            <person name="Avci B."/>
            <person name="Hahnke R.L."/>
            <person name="Chafee M."/>
            <person name="Fischer T."/>
            <person name="Gruber-Vodicka H."/>
            <person name="Tegetmeyer H.E."/>
            <person name="Harder J."/>
            <person name="Fuchs B.M."/>
            <person name="Amann R.I."/>
            <person name="Teeling H."/>
        </authorList>
    </citation>
    <scope>NUCLEOTIDE SEQUENCE [LARGE SCALE GENOMIC DNA]</scope>
    <source>
        <strain evidence="3 4">Hel1_31_D35</strain>
    </source>
</reference>
<dbReference type="InterPro" id="IPR035901">
    <property type="entry name" value="GIY-YIG_endonuc_sf"/>
</dbReference>
<name>A0A2K8KR43_9GAMM</name>
<proteinExistence type="inferred from homology"/>
<dbReference type="AlphaFoldDB" id="A0A2K8KR43"/>
<evidence type="ECO:0000256" key="1">
    <source>
        <dbReference type="ARBA" id="ARBA00007435"/>
    </source>
</evidence>
<gene>
    <name evidence="3" type="ORF">REIFOR_00189</name>
</gene>
<evidence type="ECO:0000313" key="4">
    <source>
        <dbReference type="Proteomes" id="UP000229757"/>
    </source>
</evidence>
<dbReference type="EMBL" id="CP011797">
    <property type="protein sequence ID" value="ATX75366.1"/>
    <property type="molecule type" value="Genomic_DNA"/>
</dbReference>
<dbReference type="CDD" id="cd10456">
    <property type="entry name" value="GIY-YIG_UPF0213"/>
    <property type="match status" value="1"/>
</dbReference>
<dbReference type="PANTHER" id="PTHR34477:SF1">
    <property type="entry name" value="UPF0213 PROTEIN YHBQ"/>
    <property type="match status" value="1"/>
</dbReference>
<evidence type="ECO:0000259" key="2">
    <source>
        <dbReference type="PROSITE" id="PS50164"/>
    </source>
</evidence>
<organism evidence="3 4">
    <name type="scientific">Reinekea forsetii</name>
    <dbReference type="NCBI Taxonomy" id="1336806"/>
    <lineage>
        <taxon>Bacteria</taxon>
        <taxon>Pseudomonadati</taxon>
        <taxon>Pseudomonadota</taxon>
        <taxon>Gammaproteobacteria</taxon>
        <taxon>Oceanospirillales</taxon>
        <taxon>Saccharospirillaceae</taxon>
        <taxon>Reinekea</taxon>
    </lineage>
</organism>
<evidence type="ECO:0000313" key="3">
    <source>
        <dbReference type="EMBL" id="ATX75366.1"/>
    </source>
</evidence>
<comment type="similarity">
    <text evidence="1">Belongs to the UPF0213 family.</text>
</comment>
<dbReference type="Pfam" id="PF01541">
    <property type="entry name" value="GIY-YIG"/>
    <property type="match status" value="1"/>
</dbReference>
<dbReference type="PROSITE" id="PS50164">
    <property type="entry name" value="GIY_YIG"/>
    <property type="match status" value="1"/>
</dbReference>
<dbReference type="InterPro" id="IPR000305">
    <property type="entry name" value="GIY-YIG_endonuc"/>
</dbReference>